<gene>
    <name evidence="3" type="ORF">KC729_11505</name>
</gene>
<feature type="non-terminal residue" evidence="3">
    <location>
        <position position="1"/>
    </location>
</feature>
<evidence type="ECO:0000256" key="1">
    <source>
        <dbReference type="SAM" id="MobiDB-lite"/>
    </source>
</evidence>
<dbReference type="AlphaFoldDB" id="A0A956M188"/>
<name>A0A956M188_UNCEI</name>
<dbReference type="Gene3D" id="3.90.1200.10">
    <property type="match status" value="1"/>
</dbReference>
<dbReference type="SUPFAM" id="SSF56112">
    <property type="entry name" value="Protein kinase-like (PK-like)"/>
    <property type="match status" value="1"/>
</dbReference>
<dbReference type="InterPro" id="IPR011009">
    <property type="entry name" value="Kinase-like_dom_sf"/>
</dbReference>
<feature type="region of interest" description="Disordered" evidence="1">
    <location>
        <begin position="69"/>
        <end position="90"/>
    </location>
</feature>
<dbReference type="EMBL" id="JAGQHR010000346">
    <property type="protein sequence ID" value="MCA9728302.1"/>
    <property type="molecule type" value="Genomic_DNA"/>
</dbReference>
<accession>A0A956M188</accession>
<reference evidence="3" key="1">
    <citation type="submission" date="2020-04" db="EMBL/GenBank/DDBJ databases">
        <authorList>
            <person name="Zhang T."/>
        </authorList>
    </citation>
    <scope>NUCLEOTIDE SEQUENCE</scope>
    <source>
        <strain evidence="3">HKST-UBA01</strain>
    </source>
</reference>
<organism evidence="3 4">
    <name type="scientific">Eiseniibacteriota bacterium</name>
    <dbReference type="NCBI Taxonomy" id="2212470"/>
    <lineage>
        <taxon>Bacteria</taxon>
        <taxon>Candidatus Eiseniibacteriota</taxon>
    </lineage>
</organism>
<dbReference type="Gene3D" id="3.30.200.20">
    <property type="entry name" value="Phosphorylase Kinase, domain 1"/>
    <property type="match status" value="1"/>
</dbReference>
<comment type="caution">
    <text evidence="3">The sequence shown here is derived from an EMBL/GenBank/DDBJ whole genome shotgun (WGS) entry which is preliminary data.</text>
</comment>
<dbReference type="InterPro" id="IPR002575">
    <property type="entry name" value="Aminoglycoside_PTrfase"/>
</dbReference>
<feature type="domain" description="Aminoglycoside phosphotransferase" evidence="2">
    <location>
        <begin position="227"/>
        <end position="423"/>
    </location>
</feature>
<dbReference type="Pfam" id="PF01636">
    <property type="entry name" value="APH"/>
    <property type="match status" value="1"/>
</dbReference>
<sequence>YSGVALLSQEALRALPAGGFAELTPHLRRWAEAGRLGAHFERAPFRDVGTLESYLEVHRELLRAPDRSRWLADDPPSGASGTVSGPHESFVDPSASIGHGACITASVVLAESSVADGAILDLALLGPGSSASGVCERVAICEGESRPLRLLPTTDEAACLRFLEEHPIPGASTAPERPRLSLLHGDGSRRRIVRVLRADASAILVWNPPMPLPPNYPARTGPGIPDENESFCYVRDHLAGLGIHVPRIDAFDRARGLLLMEDLGSTRLADLPEQRPEEREAAYEQAIDLLVLLQSPAEVSFDPERTFNLAYDSAFVRRYELEYFQREMVEGRAGLPTAEAGLRAEYDAIAQHTQAGSRVLMHRDFQSRNLMVTRRGLALIDFQGARPGPPGYDLASLLWDPYVELGDLRERLLQRYLRRTGRETAEAESFRAELRPVAIARLLQALGAFAFLGGRLGKAGFLEHAPRALDRVIALAEPSYPHLARCAGSVRDALAGR</sequence>
<dbReference type="Proteomes" id="UP000697710">
    <property type="component" value="Unassembled WGS sequence"/>
</dbReference>
<evidence type="ECO:0000259" key="2">
    <source>
        <dbReference type="Pfam" id="PF01636"/>
    </source>
</evidence>
<reference evidence="3" key="2">
    <citation type="journal article" date="2021" name="Microbiome">
        <title>Successional dynamics and alternative stable states in a saline activated sludge microbial community over 9 years.</title>
        <authorList>
            <person name="Wang Y."/>
            <person name="Ye J."/>
            <person name="Ju F."/>
            <person name="Liu L."/>
            <person name="Boyd J.A."/>
            <person name="Deng Y."/>
            <person name="Parks D.H."/>
            <person name="Jiang X."/>
            <person name="Yin X."/>
            <person name="Woodcroft B.J."/>
            <person name="Tyson G.W."/>
            <person name="Hugenholtz P."/>
            <person name="Polz M.F."/>
            <person name="Zhang T."/>
        </authorList>
    </citation>
    <scope>NUCLEOTIDE SEQUENCE</scope>
    <source>
        <strain evidence="3">HKST-UBA01</strain>
    </source>
</reference>
<protein>
    <submittedName>
        <fullName evidence="3">Phosphotransferase</fullName>
    </submittedName>
</protein>
<evidence type="ECO:0000313" key="4">
    <source>
        <dbReference type="Proteomes" id="UP000697710"/>
    </source>
</evidence>
<proteinExistence type="predicted"/>
<evidence type="ECO:0000313" key="3">
    <source>
        <dbReference type="EMBL" id="MCA9728302.1"/>
    </source>
</evidence>